<reference evidence="1" key="1">
    <citation type="journal article" date="2021" name="Proc. Natl. Acad. Sci. U.S.A.">
        <title>A Catalog of Tens of Thousands of Viruses from Human Metagenomes Reveals Hidden Associations with Chronic Diseases.</title>
        <authorList>
            <person name="Tisza M.J."/>
            <person name="Buck C.B."/>
        </authorList>
    </citation>
    <scope>NUCLEOTIDE SEQUENCE</scope>
    <source>
        <strain evidence="1">CtPT18</strain>
    </source>
</reference>
<sequence>MGRRTSKGAHPGISKLQRLMDSHRRLTDVEAHLQRLEQEARSEYPITEEQQLNLKTAYRDLLEESRRLSRERYELWAIIHQVPSDCERTFLEYRYYFGLGMKDVIKAMHYSEPQVYRIRKMAVKSFCKLFENF</sequence>
<proteinExistence type="predicted"/>
<accession>A0A8S5NVJ2</accession>
<name>A0A8S5NVJ2_9CAUD</name>
<organism evidence="1">
    <name type="scientific">Myoviridae sp. ctPT18</name>
    <dbReference type="NCBI Taxonomy" id="2825098"/>
    <lineage>
        <taxon>Viruses</taxon>
        <taxon>Duplodnaviria</taxon>
        <taxon>Heunggongvirae</taxon>
        <taxon>Uroviricota</taxon>
        <taxon>Caudoviricetes</taxon>
    </lineage>
</organism>
<protein>
    <submittedName>
        <fullName evidence="1">ECF sigma factor</fullName>
    </submittedName>
</protein>
<dbReference type="EMBL" id="BK015266">
    <property type="protein sequence ID" value="DAD98761.1"/>
    <property type="molecule type" value="Genomic_DNA"/>
</dbReference>
<evidence type="ECO:0000313" key="1">
    <source>
        <dbReference type="EMBL" id="DAD98761.1"/>
    </source>
</evidence>